<dbReference type="NCBIfam" id="TIGR02937">
    <property type="entry name" value="sigma70-ECF"/>
    <property type="match status" value="1"/>
</dbReference>
<name>A0A1Z3LTK9_BREDI</name>
<protein>
    <submittedName>
        <fullName evidence="7">RNA polymerase subunit sigma-70</fullName>
    </submittedName>
</protein>
<dbReference type="Gene3D" id="1.10.10.10">
    <property type="entry name" value="Winged helix-like DNA-binding domain superfamily/Winged helix DNA-binding domain"/>
    <property type="match status" value="1"/>
</dbReference>
<feature type="domain" description="RNA polymerase sigma factor 70 region 4 type 2" evidence="6">
    <location>
        <begin position="104"/>
        <end position="156"/>
    </location>
</feature>
<keyword evidence="4" id="KW-0804">Transcription</keyword>
<sequence length="162" mass="18442">MADTGQCGRPRSTGLDELYRGYADWLRRRLRRHVGADQAADLVQETYVRLAPYAPDDIRHPKALLLRIATNLLRDGRRREAVQSAWLAGAVHPTATPGDQAEAMQLKQILQSMPPLYRDVFVLSRFRGMTYADIARLQGVSVKTVEWRMSKALDHCLKRLDD</sequence>
<gene>
    <name evidence="7" type="ORF">CD943_00245</name>
</gene>
<dbReference type="InterPro" id="IPR013325">
    <property type="entry name" value="RNA_pol_sigma_r2"/>
</dbReference>
<dbReference type="Pfam" id="PF08281">
    <property type="entry name" value="Sigma70_r4_2"/>
    <property type="match status" value="1"/>
</dbReference>
<dbReference type="CDD" id="cd06171">
    <property type="entry name" value="Sigma70_r4"/>
    <property type="match status" value="1"/>
</dbReference>
<dbReference type="InterPro" id="IPR013249">
    <property type="entry name" value="RNA_pol_sigma70_r4_t2"/>
</dbReference>
<reference evidence="7 8" key="1">
    <citation type="submission" date="2017-06" db="EMBL/GenBank/DDBJ databases">
        <title>Biodegradation of gentamicin by bacterial consortia AMQD4 in synthetic medium and raw gentamicin sewage.</title>
        <authorList>
            <person name="Chang H."/>
            <person name="Feng Y."/>
            <person name="Li Z."/>
            <person name="Xue J."/>
            <person name="Cheng D."/>
        </authorList>
    </citation>
    <scope>NUCLEOTIDE SEQUENCE [LARGE SCALE GENOMIC DNA]</scope>
    <source>
        <strain evidence="7 8">BZC3</strain>
    </source>
</reference>
<dbReference type="PANTHER" id="PTHR43133">
    <property type="entry name" value="RNA POLYMERASE ECF-TYPE SIGMA FACTO"/>
    <property type="match status" value="1"/>
</dbReference>
<dbReference type="RefSeq" id="WP_088409713.1">
    <property type="nucleotide sequence ID" value="NZ_CP021995.1"/>
</dbReference>
<dbReference type="InterPro" id="IPR007627">
    <property type="entry name" value="RNA_pol_sigma70_r2"/>
</dbReference>
<dbReference type="GO" id="GO:0003677">
    <property type="term" value="F:DNA binding"/>
    <property type="evidence" value="ECO:0007669"/>
    <property type="project" value="InterPro"/>
</dbReference>
<dbReference type="GO" id="GO:0006352">
    <property type="term" value="P:DNA-templated transcription initiation"/>
    <property type="evidence" value="ECO:0007669"/>
    <property type="project" value="InterPro"/>
</dbReference>
<accession>A0A1Z3LTK9</accession>
<dbReference type="SUPFAM" id="SSF88659">
    <property type="entry name" value="Sigma3 and sigma4 domains of RNA polymerase sigma factors"/>
    <property type="match status" value="1"/>
</dbReference>
<keyword evidence="2" id="KW-0805">Transcription regulation</keyword>
<comment type="similarity">
    <text evidence="1">Belongs to the sigma-70 factor family. ECF subfamily.</text>
</comment>
<evidence type="ECO:0000256" key="2">
    <source>
        <dbReference type="ARBA" id="ARBA00023015"/>
    </source>
</evidence>
<evidence type="ECO:0000256" key="1">
    <source>
        <dbReference type="ARBA" id="ARBA00010641"/>
    </source>
</evidence>
<evidence type="ECO:0000313" key="7">
    <source>
        <dbReference type="EMBL" id="ASD25465.1"/>
    </source>
</evidence>
<evidence type="ECO:0000259" key="6">
    <source>
        <dbReference type="Pfam" id="PF08281"/>
    </source>
</evidence>
<dbReference type="EMBL" id="CP021995">
    <property type="protein sequence ID" value="ASD25465.1"/>
    <property type="molecule type" value="Genomic_DNA"/>
</dbReference>
<dbReference type="GO" id="GO:0016987">
    <property type="term" value="F:sigma factor activity"/>
    <property type="evidence" value="ECO:0007669"/>
    <property type="project" value="UniProtKB-KW"/>
</dbReference>
<organism evidence="7 8">
    <name type="scientific">Brevundimonas diminuta</name>
    <name type="common">Pseudomonas diminuta</name>
    <dbReference type="NCBI Taxonomy" id="293"/>
    <lineage>
        <taxon>Bacteria</taxon>
        <taxon>Pseudomonadati</taxon>
        <taxon>Pseudomonadota</taxon>
        <taxon>Alphaproteobacteria</taxon>
        <taxon>Caulobacterales</taxon>
        <taxon>Caulobacteraceae</taxon>
        <taxon>Brevundimonas</taxon>
    </lineage>
</organism>
<dbReference type="InterPro" id="IPR013324">
    <property type="entry name" value="RNA_pol_sigma_r3/r4-like"/>
</dbReference>
<reference evidence="7 8" key="2">
    <citation type="submission" date="2017-06" db="EMBL/GenBank/DDBJ databases">
        <authorList>
            <person name="Kim H.J."/>
            <person name="Triplett B.A."/>
        </authorList>
    </citation>
    <scope>NUCLEOTIDE SEQUENCE [LARGE SCALE GENOMIC DNA]</scope>
    <source>
        <strain evidence="7 8">BZC3</strain>
    </source>
</reference>
<dbReference type="InterPro" id="IPR014284">
    <property type="entry name" value="RNA_pol_sigma-70_dom"/>
</dbReference>
<dbReference type="Gene3D" id="1.10.1740.10">
    <property type="match status" value="1"/>
</dbReference>
<dbReference type="Pfam" id="PF04542">
    <property type="entry name" value="Sigma70_r2"/>
    <property type="match status" value="1"/>
</dbReference>
<evidence type="ECO:0000256" key="4">
    <source>
        <dbReference type="ARBA" id="ARBA00023163"/>
    </source>
</evidence>
<evidence type="ECO:0000256" key="3">
    <source>
        <dbReference type="ARBA" id="ARBA00023082"/>
    </source>
</evidence>
<proteinExistence type="inferred from homology"/>
<dbReference type="InterPro" id="IPR036388">
    <property type="entry name" value="WH-like_DNA-bd_sf"/>
</dbReference>
<feature type="domain" description="RNA polymerase sigma-70 region 2" evidence="5">
    <location>
        <begin position="18"/>
        <end position="81"/>
    </location>
</feature>
<dbReference type="AlphaFoldDB" id="A0A1Z3LTK9"/>
<keyword evidence="3" id="KW-0731">Sigma factor</keyword>
<dbReference type="Proteomes" id="UP000197024">
    <property type="component" value="Chromosome"/>
</dbReference>
<dbReference type="SUPFAM" id="SSF88946">
    <property type="entry name" value="Sigma2 domain of RNA polymerase sigma factors"/>
    <property type="match status" value="1"/>
</dbReference>
<evidence type="ECO:0000259" key="5">
    <source>
        <dbReference type="Pfam" id="PF04542"/>
    </source>
</evidence>
<dbReference type="InterPro" id="IPR039425">
    <property type="entry name" value="RNA_pol_sigma-70-like"/>
</dbReference>
<evidence type="ECO:0000313" key="8">
    <source>
        <dbReference type="Proteomes" id="UP000197024"/>
    </source>
</evidence>
<dbReference type="PANTHER" id="PTHR43133:SF63">
    <property type="entry name" value="RNA POLYMERASE SIGMA FACTOR FECI-RELATED"/>
    <property type="match status" value="1"/>
</dbReference>